<dbReference type="Proteomes" id="UP000289340">
    <property type="component" value="Chromosome 3"/>
</dbReference>
<evidence type="ECO:0000256" key="1">
    <source>
        <dbReference type="SAM" id="Phobius"/>
    </source>
</evidence>
<keyword evidence="1" id="KW-0812">Transmembrane</keyword>
<accession>A0A445LGS1</accession>
<keyword evidence="1" id="KW-1133">Transmembrane helix</keyword>
<gene>
    <name evidence="2" type="ORF">D0Y65_008171</name>
</gene>
<keyword evidence="3" id="KW-1185">Reference proteome</keyword>
<sequence>MSKERGGVGRIERHCNKTENHIILLLVLQHRSIDEIKAKHQTCLECTFLQVSFLLPLFLWYYIWPWLQ</sequence>
<keyword evidence="1" id="KW-0472">Membrane</keyword>
<protein>
    <submittedName>
        <fullName evidence="2">Uncharacterized protein</fullName>
    </submittedName>
</protein>
<comment type="caution">
    <text evidence="2">The sequence shown here is derived from an EMBL/GenBank/DDBJ whole genome shotgun (WGS) entry which is preliminary data.</text>
</comment>
<evidence type="ECO:0000313" key="2">
    <source>
        <dbReference type="EMBL" id="RZC22390.1"/>
    </source>
</evidence>
<dbReference type="EMBL" id="QZWG01000003">
    <property type="protein sequence ID" value="RZC22390.1"/>
    <property type="molecule type" value="Genomic_DNA"/>
</dbReference>
<reference evidence="2 3" key="1">
    <citation type="submission" date="2018-09" db="EMBL/GenBank/DDBJ databases">
        <title>A high-quality reference genome of wild soybean provides a powerful tool to mine soybean genomes.</title>
        <authorList>
            <person name="Xie M."/>
            <person name="Chung C.Y.L."/>
            <person name="Li M.-W."/>
            <person name="Wong F.-L."/>
            <person name="Chan T.-F."/>
            <person name="Lam H.-M."/>
        </authorList>
    </citation>
    <scope>NUCLEOTIDE SEQUENCE [LARGE SCALE GENOMIC DNA]</scope>
    <source>
        <strain evidence="3">cv. W05</strain>
        <tissue evidence="2">Hypocotyl of etiolated seedlings</tissue>
    </source>
</reference>
<proteinExistence type="predicted"/>
<name>A0A445LGS1_GLYSO</name>
<evidence type="ECO:0000313" key="3">
    <source>
        <dbReference type="Proteomes" id="UP000289340"/>
    </source>
</evidence>
<organism evidence="2 3">
    <name type="scientific">Glycine soja</name>
    <name type="common">Wild soybean</name>
    <dbReference type="NCBI Taxonomy" id="3848"/>
    <lineage>
        <taxon>Eukaryota</taxon>
        <taxon>Viridiplantae</taxon>
        <taxon>Streptophyta</taxon>
        <taxon>Embryophyta</taxon>
        <taxon>Tracheophyta</taxon>
        <taxon>Spermatophyta</taxon>
        <taxon>Magnoliopsida</taxon>
        <taxon>eudicotyledons</taxon>
        <taxon>Gunneridae</taxon>
        <taxon>Pentapetalae</taxon>
        <taxon>rosids</taxon>
        <taxon>fabids</taxon>
        <taxon>Fabales</taxon>
        <taxon>Fabaceae</taxon>
        <taxon>Papilionoideae</taxon>
        <taxon>50 kb inversion clade</taxon>
        <taxon>NPAAA clade</taxon>
        <taxon>indigoferoid/millettioid clade</taxon>
        <taxon>Phaseoleae</taxon>
        <taxon>Glycine</taxon>
        <taxon>Glycine subgen. Soja</taxon>
    </lineage>
</organism>
<feature type="transmembrane region" description="Helical" evidence="1">
    <location>
        <begin position="46"/>
        <end position="64"/>
    </location>
</feature>
<dbReference type="AlphaFoldDB" id="A0A445LGS1"/>